<dbReference type="EMBL" id="JBJJXI010000034">
    <property type="protein sequence ID" value="KAL3402480.1"/>
    <property type="molecule type" value="Genomic_DNA"/>
</dbReference>
<evidence type="ECO:0000256" key="6">
    <source>
        <dbReference type="ARBA" id="ARBA00022794"/>
    </source>
</evidence>
<protein>
    <recommendedName>
        <fullName evidence="15">Dynein attachment factor N-terminal domain-containing protein</fullName>
    </recommendedName>
</protein>
<dbReference type="Pfam" id="PF13877">
    <property type="entry name" value="RPAP3_C"/>
    <property type="match status" value="1"/>
</dbReference>
<evidence type="ECO:0000256" key="8">
    <source>
        <dbReference type="ARBA" id="ARBA00023069"/>
    </source>
</evidence>
<dbReference type="Pfam" id="PF15867">
    <property type="entry name" value="Dynein_attach_N"/>
    <property type="match status" value="1"/>
</dbReference>
<feature type="domain" description="Dynein attachment factor N-terminal" evidence="12">
    <location>
        <begin position="8"/>
        <end position="74"/>
    </location>
</feature>
<keyword evidence="7" id="KW-0282">Flagellum</keyword>
<evidence type="ECO:0000259" key="12">
    <source>
        <dbReference type="Pfam" id="PF15867"/>
    </source>
</evidence>
<gene>
    <name evidence="13" type="ORF">TKK_004434</name>
</gene>
<evidence type="ECO:0000256" key="5">
    <source>
        <dbReference type="ARBA" id="ARBA00022490"/>
    </source>
</evidence>
<dbReference type="GO" id="GO:0030030">
    <property type="term" value="P:cell projection organization"/>
    <property type="evidence" value="ECO:0007669"/>
    <property type="project" value="UniProtKB-KW"/>
</dbReference>
<keyword evidence="5" id="KW-0963">Cytoplasm</keyword>
<keyword evidence="6" id="KW-0970">Cilium biogenesis/degradation</keyword>
<evidence type="ECO:0000256" key="10">
    <source>
        <dbReference type="ARBA" id="ARBA00049986"/>
    </source>
</evidence>
<keyword evidence="8" id="KW-0969">Cilium</keyword>
<evidence type="ECO:0000313" key="13">
    <source>
        <dbReference type="EMBL" id="KAL3402480.1"/>
    </source>
</evidence>
<accession>A0ABD2XBG8</accession>
<evidence type="ECO:0008006" key="15">
    <source>
        <dbReference type="Google" id="ProtNLM"/>
    </source>
</evidence>
<organism evidence="13 14">
    <name type="scientific">Trichogramma kaykai</name>
    <dbReference type="NCBI Taxonomy" id="54128"/>
    <lineage>
        <taxon>Eukaryota</taxon>
        <taxon>Metazoa</taxon>
        <taxon>Ecdysozoa</taxon>
        <taxon>Arthropoda</taxon>
        <taxon>Hexapoda</taxon>
        <taxon>Insecta</taxon>
        <taxon>Pterygota</taxon>
        <taxon>Neoptera</taxon>
        <taxon>Endopterygota</taxon>
        <taxon>Hymenoptera</taxon>
        <taxon>Apocrita</taxon>
        <taxon>Proctotrupomorpha</taxon>
        <taxon>Chalcidoidea</taxon>
        <taxon>Trichogrammatidae</taxon>
        <taxon>Trichogramma</taxon>
    </lineage>
</organism>
<feature type="domain" description="RNA-polymerase II-associated protein 3-like C-terminal" evidence="11">
    <location>
        <begin position="116"/>
        <end position="212"/>
    </location>
</feature>
<dbReference type="GO" id="GO:0005737">
    <property type="term" value="C:cytoplasm"/>
    <property type="evidence" value="ECO:0007669"/>
    <property type="project" value="UniProtKB-SubCell"/>
</dbReference>
<comment type="similarity">
    <text evidence="10">Belongs to the DNAAF19/PR46b family.</text>
</comment>
<dbReference type="GO" id="GO:0031514">
    <property type="term" value="C:motile cilium"/>
    <property type="evidence" value="ECO:0007669"/>
    <property type="project" value="UniProtKB-SubCell"/>
</dbReference>
<proteinExistence type="inferred from homology"/>
<dbReference type="InterPro" id="IPR042422">
    <property type="entry name" value="CC103"/>
</dbReference>
<keyword evidence="14" id="KW-1185">Reference proteome</keyword>
<evidence type="ECO:0000256" key="4">
    <source>
        <dbReference type="ARBA" id="ARBA00011738"/>
    </source>
</evidence>
<dbReference type="InterPro" id="IPR031733">
    <property type="entry name" value="Dynein_attach_N"/>
</dbReference>
<evidence type="ECO:0000256" key="7">
    <source>
        <dbReference type="ARBA" id="ARBA00022846"/>
    </source>
</evidence>
<comment type="function">
    <text evidence="1">Dynein-attachment factor required for cilia motility.</text>
</comment>
<name>A0ABD2XBG8_9HYME</name>
<evidence type="ECO:0000256" key="3">
    <source>
        <dbReference type="ARBA" id="ARBA00004496"/>
    </source>
</evidence>
<keyword evidence="9" id="KW-0966">Cell projection</keyword>
<evidence type="ECO:0000259" key="11">
    <source>
        <dbReference type="Pfam" id="PF13877"/>
    </source>
</evidence>
<evidence type="ECO:0000256" key="1">
    <source>
        <dbReference type="ARBA" id="ARBA00004048"/>
    </source>
</evidence>
<evidence type="ECO:0000256" key="9">
    <source>
        <dbReference type="ARBA" id="ARBA00023273"/>
    </source>
</evidence>
<comment type="subunit">
    <text evidence="4">Homodimer.</text>
</comment>
<dbReference type="AlphaFoldDB" id="A0ABD2XBG8"/>
<dbReference type="PANTHER" id="PTHR28572">
    <property type="entry name" value="COILED-COIL DOMAIN-CONTAINING PROTEIN 103"/>
    <property type="match status" value="1"/>
</dbReference>
<sequence>MSILKEPIDFRALEAELDVALKADELYKLQNDAKIRAIEQRVPTYDDFRHMVQAAHLRPLDKNDTKKRAQGSWNRCAATPCDGDERASGDVEARMAEIGPKEGEEEIDPLDPKIEPKTSQEFVKYWHRLREPRKKLAYLVRFQDRLKDKFFGGEVPTEFLEELFDCTLDMIGEKNDDDDKERSERVQQLLGLLELLGQCRRFVLNLSMIENKAPIDRTFERLYELVDAADKRQLQRFIFVASHYDILLVPKAQLSPTHE</sequence>
<evidence type="ECO:0000313" key="14">
    <source>
        <dbReference type="Proteomes" id="UP001627154"/>
    </source>
</evidence>
<comment type="caution">
    <text evidence="13">The sequence shown here is derived from an EMBL/GenBank/DDBJ whole genome shotgun (WGS) entry which is preliminary data.</text>
</comment>
<dbReference type="InterPro" id="IPR025986">
    <property type="entry name" value="RPAP3-like_C"/>
</dbReference>
<reference evidence="13 14" key="1">
    <citation type="journal article" date="2024" name="bioRxiv">
        <title>A reference genome for Trichogramma kaykai: A tiny desert-dwelling parasitoid wasp with competing sex-ratio distorters.</title>
        <authorList>
            <person name="Culotta J."/>
            <person name="Lindsey A.R."/>
        </authorList>
    </citation>
    <scope>NUCLEOTIDE SEQUENCE [LARGE SCALE GENOMIC DNA]</scope>
    <source>
        <strain evidence="13 14">KSX58</strain>
    </source>
</reference>
<dbReference type="PANTHER" id="PTHR28572:SF1">
    <property type="entry name" value="COILED-COIL DOMAIN-CONTAINING PROTEIN 103"/>
    <property type="match status" value="1"/>
</dbReference>
<evidence type="ECO:0000256" key="2">
    <source>
        <dbReference type="ARBA" id="ARBA00004230"/>
    </source>
</evidence>
<comment type="subcellular location">
    <subcellularLocation>
        <location evidence="2">Cell projection</location>
        <location evidence="2">Cilium</location>
        <location evidence="2">Flagellum</location>
    </subcellularLocation>
    <subcellularLocation>
        <location evidence="3">Cytoplasm</location>
    </subcellularLocation>
</comment>
<dbReference type="Proteomes" id="UP001627154">
    <property type="component" value="Unassembled WGS sequence"/>
</dbReference>